<dbReference type="RefSeq" id="WP_165825594.1">
    <property type="nucleotide sequence ID" value="NZ_QEKW01000003.1"/>
</dbReference>
<keyword evidence="1" id="KW-0413">Isomerase</keyword>
<dbReference type="PANTHER" id="PTHR38436">
    <property type="entry name" value="POLYKETIDE CYCLASE SNOAL-LIKE DOMAIN"/>
    <property type="match status" value="1"/>
</dbReference>
<comment type="caution">
    <text evidence="1">The sequence shown here is derived from an EMBL/GenBank/DDBJ whole genome shotgun (WGS) entry which is preliminary data.</text>
</comment>
<evidence type="ECO:0000313" key="1">
    <source>
        <dbReference type="EMBL" id="PVZ11862.1"/>
    </source>
</evidence>
<organism evidence="1 2">
    <name type="scientific">Actinomycetospora cinnamomea</name>
    <dbReference type="NCBI Taxonomy" id="663609"/>
    <lineage>
        <taxon>Bacteria</taxon>
        <taxon>Bacillati</taxon>
        <taxon>Actinomycetota</taxon>
        <taxon>Actinomycetes</taxon>
        <taxon>Pseudonocardiales</taxon>
        <taxon>Pseudonocardiaceae</taxon>
        <taxon>Actinomycetospora</taxon>
    </lineage>
</organism>
<name>A0A2U1FI51_9PSEU</name>
<dbReference type="AlphaFoldDB" id="A0A2U1FI51"/>
<dbReference type="EMBL" id="QEKW01000003">
    <property type="protein sequence ID" value="PVZ11862.1"/>
    <property type="molecule type" value="Genomic_DNA"/>
</dbReference>
<dbReference type="PANTHER" id="PTHR38436:SF1">
    <property type="entry name" value="ESTER CYCLASE"/>
    <property type="match status" value="1"/>
</dbReference>
<keyword evidence="2" id="KW-1185">Reference proteome</keyword>
<proteinExistence type="predicted"/>
<dbReference type="InterPro" id="IPR009959">
    <property type="entry name" value="Cyclase_SnoaL-like"/>
</dbReference>
<reference evidence="1 2" key="1">
    <citation type="submission" date="2018-04" db="EMBL/GenBank/DDBJ databases">
        <title>Genomic Encyclopedia of Type Strains, Phase IV (KMG-IV): sequencing the most valuable type-strain genomes for metagenomic binning, comparative biology and taxonomic classification.</title>
        <authorList>
            <person name="Goeker M."/>
        </authorList>
    </citation>
    <scope>NUCLEOTIDE SEQUENCE [LARGE SCALE GENOMIC DNA]</scope>
    <source>
        <strain evidence="1 2">DSM 45771</strain>
    </source>
</reference>
<sequence>MAEASNEQRARRIIELFNAGDWDAYRDELVGDGYLYEETGTGRRLESFDAALEVLKGWKAAFPDIQGEVLRVVSEGDDAVMEIRWTGTQTGPLEGPTGELPPSNRSFDAVAVMWVTFRDGRIIAKRHFLDLLTTLAQLGALPVAA</sequence>
<dbReference type="Pfam" id="PF07366">
    <property type="entry name" value="SnoaL"/>
    <property type="match status" value="1"/>
</dbReference>
<dbReference type="InterPro" id="IPR032710">
    <property type="entry name" value="NTF2-like_dom_sf"/>
</dbReference>
<accession>A0A2U1FI51</accession>
<dbReference type="SUPFAM" id="SSF54427">
    <property type="entry name" value="NTF2-like"/>
    <property type="match status" value="1"/>
</dbReference>
<protein>
    <submittedName>
        <fullName evidence="1">Steroid delta-isomerase-like uncharacterized protein</fullName>
    </submittedName>
</protein>
<dbReference type="Proteomes" id="UP000245639">
    <property type="component" value="Unassembled WGS sequence"/>
</dbReference>
<dbReference type="Gene3D" id="3.10.450.50">
    <property type="match status" value="1"/>
</dbReference>
<dbReference type="GO" id="GO:0030638">
    <property type="term" value="P:polyketide metabolic process"/>
    <property type="evidence" value="ECO:0007669"/>
    <property type="project" value="InterPro"/>
</dbReference>
<evidence type="ECO:0000313" key="2">
    <source>
        <dbReference type="Proteomes" id="UP000245639"/>
    </source>
</evidence>
<dbReference type="GO" id="GO:0016853">
    <property type="term" value="F:isomerase activity"/>
    <property type="evidence" value="ECO:0007669"/>
    <property type="project" value="UniProtKB-KW"/>
</dbReference>
<gene>
    <name evidence="1" type="ORF">C8D89_103192</name>
</gene>